<dbReference type="Pfam" id="PF12937">
    <property type="entry name" value="F-box-like"/>
    <property type="match status" value="1"/>
</dbReference>
<dbReference type="InterPro" id="IPR036047">
    <property type="entry name" value="F-box-like_dom_sf"/>
</dbReference>
<evidence type="ECO:0000313" key="5">
    <source>
        <dbReference type="Proteomes" id="UP000695022"/>
    </source>
</evidence>
<accession>A0ABM1EVA3</accession>
<feature type="repeat" description="WD" evidence="3">
    <location>
        <begin position="153"/>
        <end position="192"/>
    </location>
</feature>
<dbReference type="SMART" id="SM00320">
    <property type="entry name" value="WD40"/>
    <property type="match status" value="3"/>
</dbReference>
<dbReference type="InterPro" id="IPR042627">
    <property type="entry name" value="FBXW2"/>
</dbReference>
<keyword evidence="5" id="KW-1185">Reference proteome</keyword>
<gene>
    <name evidence="6" type="primary">LOC106816081</name>
</gene>
<evidence type="ECO:0000256" key="1">
    <source>
        <dbReference type="ARBA" id="ARBA00022574"/>
    </source>
</evidence>
<dbReference type="InterPro" id="IPR020472">
    <property type="entry name" value="WD40_PAC1"/>
</dbReference>
<keyword evidence="2" id="KW-0677">Repeat</keyword>
<dbReference type="InterPro" id="IPR001810">
    <property type="entry name" value="F-box_dom"/>
</dbReference>
<sequence length="285" mass="32773">MDLQVMLQWFTEFSENQKNLMLKKLLAKCGVSQMHLLSTCLEPVLHATCPPNCRDLLSWLPPNLTHHIFSYLDPASLCRASRVCKSWHQLSNESVFWRRNCHLPKWRLSSPCEQKQMIKYMRPDGTVQWKRVFAERYRLRRNWLTGHCNVRTFEGHTQGISCVQFDDTKVVSGSSDRTIKVWRLAEGACLMSLVGHQGAVTCLQYGARQIISGSLDCNIKFWDLTTGRCTATLDWMKSEGHTGVVRCLQADSWRILSAADDRTIKVWNLETGERLVILRISTVSL</sequence>
<dbReference type="RefSeq" id="XP_014676124.1">
    <property type="nucleotide sequence ID" value="XM_014820638.1"/>
</dbReference>
<keyword evidence="1 3" id="KW-0853">WD repeat</keyword>
<evidence type="ECO:0000313" key="6">
    <source>
        <dbReference type="RefSeq" id="XP_014676124.1"/>
    </source>
</evidence>
<dbReference type="InterPro" id="IPR019775">
    <property type="entry name" value="WD40_repeat_CS"/>
</dbReference>
<dbReference type="InterPro" id="IPR015943">
    <property type="entry name" value="WD40/YVTN_repeat-like_dom_sf"/>
</dbReference>
<dbReference type="Proteomes" id="UP000695022">
    <property type="component" value="Unplaced"/>
</dbReference>
<dbReference type="PANTHER" id="PTHR44436:SF1">
    <property type="entry name" value="F-BOX_WD REPEAT-CONTAINING PROTEIN 2"/>
    <property type="match status" value="1"/>
</dbReference>
<protein>
    <submittedName>
        <fullName evidence="6">Probable E3 ubiquitin ligase complex SCF subunit sconB</fullName>
    </submittedName>
</protein>
<proteinExistence type="predicted"/>
<feature type="repeat" description="WD" evidence="3">
    <location>
        <begin position="238"/>
        <end position="277"/>
    </location>
</feature>
<dbReference type="PROSITE" id="PS50294">
    <property type="entry name" value="WD_REPEATS_REGION"/>
    <property type="match status" value="3"/>
</dbReference>
<evidence type="ECO:0000256" key="3">
    <source>
        <dbReference type="PROSITE-ProRule" id="PRU00221"/>
    </source>
</evidence>
<feature type="domain" description="F-box" evidence="4">
    <location>
        <begin position="54"/>
        <end position="100"/>
    </location>
</feature>
<feature type="repeat" description="WD" evidence="3">
    <location>
        <begin position="193"/>
        <end position="232"/>
    </location>
</feature>
<dbReference type="PRINTS" id="PR00320">
    <property type="entry name" value="GPROTEINBRPT"/>
</dbReference>
<dbReference type="SUPFAM" id="SSF81383">
    <property type="entry name" value="F-box domain"/>
    <property type="match status" value="1"/>
</dbReference>
<dbReference type="PROSITE" id="PS50181">
    <property type="entry name" value="FBOX"/>
    <property type="match status" value="1"/>
</dbReference>
<dbReference type="Pfam" id="PF00400">
    <property type="entry name" value="WD40"/>
    <property type="match status" value="3"/>
</dbReference>
<name>A0ABM1EVA3_PRICU</name>
<dbReference type="PANTHER" id="PTHR44436">
    <property type="entry name" value="F-BOX/WD REPEAT-CONTAINING PROTEIN 2"/>
    <property type="match status" value="1"/>
</dbReference>
<evidence type="ECO:0000259" key="4">
    <source>
        <dbReference type="PROSITE" id="PS50181"/>
    </source>
</evidence>
<dbReference type="SUPFAM" id="SSF50978">
    <property type="entry name" value="WD40 repeat-like"/>
    <property type="match status" value="1"/>
</dbReference>
<dbReference type="SMART" id="SM00256">
    <property type="entry name" value="FBOX"/>
    <property type="match status" value="1"/>
</dbReference>
<reference evidence="6" key="1">
    <citation type="submission" date="2025-08" db="UniProtKB">
        <authorList>
            <consortium name="RefSeq"/>
        </authorList>
    </citation>
    <scope>IDENTIFICATION</scope>
</reference>
<dbReference type="PROSITE" id="PS00678">
    <property type="entry name" value="WD_REPEATS_1"/>
    <property type="match status" value="2"/>
</dbReference>
<dbReference type="Gene3D" id="2.130.10.10">
    <property type="entry name" value="YVTN repeat-like/Quinoprotein amine dehydrogenase"/>
    <property type="match status" value="1"/>
</dbReference>
<dbReference type="InterPro" id="IPR036322">
    <property type="entry name" value="WD40_repeat_dom_sf"/>
</dbReference>
<dbReference type="PROSITE" id="PS50082">
    <property type="entry name" value="WD_REPEATS_2"/>
    <property type="match status" value="3"/>
</dbReference>
<dbReference type="InterPro" id="IPR001680">
    <property type="entry name" value="WD40_rpt"/>
</dbReference>
<evidence type="ECO:0000256" key="2">
    <source>
        <dbReference type="ARBA" id="ARBA00022737"/>
    </source>
</evidence>
<dbReference type="Gene3D" id="1.20.1280.50">
    <property type="match status" value="1"/>
</dbReference>
<dbReference type="GeneID" id="106816081"/>
<organism evidence="5 6">
    <name type="scientific">Priapulus caudatus</name>
    <name type="common">Priapulid worm</name>
    <dbReference type="NCBI Taxonomy" id="37621"/>
    <lineage>
        <taxon>Eukaryota</taxon>
        <taxon>Metazoa</taxon>
        <taxon>Ecdysozoa</taxon>
        <taxon>Scalidophora</taxon>
        <taxon>Priapulida</taxon>
        <taxon>Priapulimorpha</taxon>
        <taxon>Priapulimorphida</taxon>
        <taxon>Priapulidae</taxon>
        <taxon>Priapulus</taxon>
    </lineage>
</organism>